<reference evidence="4" key="1">
    <citation type="submission" date="2019-02" db="EMBL/GenBank/DDBJ databases">
        <authorList>
            <person name="Gruber-Vodicka R. H."/>
            <person name="Seah K. B. B."/>
        </authorList>
    </citation>
    <scope>NUCLEOTIDE SEQUENCE</scope>
    <source>
        <strain evidence="4">BECK_BZ106</strain>
        <strain evidence="3">BECK_BZ15</strain>
    </source>
</reference>
<dbReference type="PANTHER" id="PTHR35335:SF1">
    <property type="entry name" value="UPF0716 PROTEIN FXSA"/>
    <property type="match status" value="1"/>
</dbReference>
<name>A0A450S464_9GAMM</name>
<evidence type="ECO:0000256" key="2">
    <source>
        <dbReference type="SAM" id="Phobius"/>
    </source>
</evidence>
<evidence type="ECO:0000313" key="3">
    <source>
        <dbReference type="EMBL" id="VFJ45823.1"/>
    </source>
</evidence>
<keyword evidence="2" id="KW-1133">Transmembrane helix</keyword>
<proteinExistence type="predicted"/>
<keyword evidence="2" id="KW-0472">Membrane</keyword>
<keyword evidence="2" id="KW-0812">Transmembrane</keyword>
<dbReference type="InterPro" id="IPR007313">
    <property type="entry name" value="FxsA"/>
</dbReference>
<feature type="region of interest" description="Disordered" evidence="1">
    <location>
        <begin position="131"/>
        <end position="156"/>
    </location>
</feature>
<dbReference type="GO" id="GO:0016020">
    <property type="term" value="C:membrane"/>
    <property type="evidence" value="ECO:0007669"/>
    <property type="project" value="InterPro"/>
</dbReference>
<dbReference type="PANTHER" id="PTHR35335">
    <property type="entry name" value="UPF0716 PROTEIN FXSA"/>
    <property type="match status" value="1"/>
</dbReference>
<dbReference type="NCBIfam" id="NF008528">
    <property type="entry name" value="PRK11463.1-2"/>
    <property type="match status" value="1"/>
</dbReference>
<accession>A0A450S464</accession>
<dbReference type="EMBL" id="CAADFD010000001">
    <property type="protein sequence ID" value="VFJ46595.1"/>
    <property type="molecule type" value="Genomic_DNA"/>
</dbReference>
<organism evidence="4">
    <name type="scientific">Candidatus Kentrum sp. FW</name>
    <dbReference type="NCBI Taxonomy" id="2126338"/>
    <lineage>
        <taxon>Bacteria</taxon>
        <taxon>Pseudomonadati</taxon>
        <taxon>Pseudomonadota</taxon>
        <taxon>Gammaproteobacteria</taxon>
        <taxon>Candidatus Kentrum</taxon>
    </lineage>
</organism>
<feature type="transmembrane region" description="Helical" evidence="2">
    <location>
        <begin position="84"/>
        <end position="109"/>
    </location>
</feature>
<feature type="transmembrane region" description="Helical" evidence="2">
    <location>
        <begin position="30"/>
        <end position="49"/>
    </location>
</feature>
<dbReference type="EMBL" id="CAADEW010000011">
    <property type="protein sequence ID" value="VFJ45823.1"/>
    <property type="molecule type" value="Genomic_DNA"/>
</dbReference>
<dbReference type="Pfam" id="PF04186">
    <property type="entry name" value="FxsA"/>
    <property type="match status" value="1"/>
</dbReference>
<evidence type="ECO:0000256" key="1">
    <source>
        <dbReference type="SAM" id="MobiDB-lite"/>
    </source>
</evidence>
<protein>
    <submittedName>
        <fullName evidence="4">UPF0716 protein FxsA</fullName>
    </submittedName>
</protein>
<evidence type="ECO:0000313" key="4">
    <source>
        <dbReference type="EMBL" id="VFJ46595.1"/>
    </source>
</evidence>
<feature type="transmembrane region" description="Helical" evidence="2">
    <location>
        <begin position="6"/>
        <end position="23"/>
    </location>
</feature>
<dbReference type="AlphaFoldDB" id="A0A450S464"/>
<gene>
    <name evidence="3" type="ORF">BECKFW1821A_GA0114235_101115</name>
    <name evidence="4" type="ORF">BECKFW1821B_GA0114236_100118</name>
</gene>
<sequence length="156" mass="17026">MRAFHLLFFFFVLTPVVEIYFLMEVGGMIGVWPTVVLVVATAVIGAYLVKQQGLSTLFRIQGDLSGYEGDSSAPDTFVALLEGVLILIAGALLLTPGFLTDTVGFVCLVPPWRRAMVSRFLPHWNVVSPTRSSHAYRGTGDSGGSVIEGNFRQEEE</sequence>